<dbReference type="AlphaFoldDB" id="A0A0C3HPL2"/>
<dbReference type="EMBL" id="KN832873">
    <property type="protein sequence ID" value="KIN04232.1"/>
    <property type="molecule type" value="Genomic_DNA"/>
</dbReference>
<dbReference type="InParanoid" id="A0A0C3HPL2"/>
<organism evidence="1 2">
    <name type="scientific">Oidiodendron maius (strain Zn)</name>
    <dbReference type="NCBI Taxonomy" id="913774"/>
    <lineage>
        <taxon>Eukaryota</taxon>
        <taxon>Fungi</taxon>
        <taxon>Dikarya</taxon>
        <taxon>Ascomycota</taxon>
        <taxon>Pezizomycotina</taxon>
        <taxon>Leotiomycetes</taxon>
        <taxon>Leotiomycetes incertae sedis</taxon>
        <taxon>Myxotrichaceae</taxon>
        <taxon>Oidiodendron</taxon>
    </lineage>
</organism>
<dbReference type="Proteomes" id="UP000054321">
    <property type="component" value="Unassembled WGS sequence"/>
</dbReference>
<sequence>MSSRLPHSYKWVGVFGRTTRVGACDLSAFRIGNVERLHDLRLPQMPGERHVGWEIWNVAG</sequence>
<gene>
    <name evidence="1" type="ORF">OIDMADRAFT_18257</name>
</gene>
<name>A0A0C3HPL2_OIDMZ</name>
<evidence type="ECO:0000313" key="1">
    <source>
        <dbReference type="EMBL" id="KIN04232.1"/>
    </source>
</evidence>
<reference evidence="2" key="2">
    <citation type="submission" date="2015-01" db="EMBL/GenBank/DDBJ databases">
        <title>Evolutionary Origins and Diversification of the Mycorrhizal Mutualists.</title>
        <authorList>
            <consortium name="DOE Joint Genome Institute"/>
            <consortium name="Mycorrhizal Genomics Consortium"/>
            <person name="Kohler A."/>
            <person name="Kuo A."/>
            <person name="Nagy L.G."/>
            <person name="Floudas D."/>
            <person name="Copeland A."/>
            <person name="Barry K.W."/>
            <person name="Cichocki N."/>
            <person name="Veneault-Fourrey C."/>
            <person name="LaButti K."/>
            <person name="Lindquist E.A."/>
            <person name="Lipzen A."/>
            <person name="Lundell T."/>
            <person name="Morin E."/>
            <person name="Murat C."/>
            <person name="Riley R."/>
            <person name="Ohm R."/>
            <person name="Sun H."/>
            <person name="Tunlid A."/>
            <person name="Henrissat B."/>
            <person name="Grigoriev I.V."/>
            <person name="Hibbett D.S."/>
            <person name="Martin F."/>
        </authorList>
    </citation>
    <scope>NUCLEOTIDE SEQUENCE [LARGE SCALE GENOMIC DNA]</scope>
    <source>
        <strain evidence="2">Zn</strain>
    </source>
</reference>
<evidence type="ECO:0000313" key="2">
    <source>
        <dbReference type="Proteomes" id="UP000054321"/>
    </source>
</evidence>
<dbReference type="HOGENOM" id="CLU_2942371_0_0_1"/>
<proteinExistence type="predicted"/>
<keyword evidence="2" id="KW-1185">Reference proteome</keyword>
<protein>
    <submittedName>
        <fullName evidence="1">Uncharacterized protein</fullName>
    </submittedName>
</protein>
<reference evidence="1 2" key="1">
    <citation type="submission" date="2014-04" db="EMBL/GenBank/DDBJ databases">
        <authorList>
            <consortium name="DOE Joint Genome Institute"/>
            <person name="Kuo A."/>
            <person name="Martino E."/>
            <person name="Perotto S."/>
            <person name="Kohler A."/>
            <person name="Nagy L.G."/>
            <person name="Floudas D."/>
            <person name="Copeland A."/>
            <person name="Barry K.W."/>
            <person name="Cichocki N."/>
            <person name="Veneault-Fourrey C."/>
            <person name="LaButti K."/>
            <person name="Lindquist E.A."/>
            <person name="Lipzen A."/>
            <person name="Lundell T."/>
            <person name="Morin E."/>
            <person name="Murat C."/>
            <person name="Sun H."/>
            <person name="Tunlid A."/>
            <person name="Henrissat B."/>
            <person name="Grigoriev I.V."/>
            <person name="Hibbett D.S."/>
            <person name="Martin F."/>
            <person name="Nordberg H.P."/>
            <person name="Cantor M.N."/>
            <person name="Hua S.X."/>
        </authorList>
    </citation>
    <scope>NUCLEOTIDE SEQUENCE [LARGE SCALE GENOMIC DNA]</scope>
    <source>
        <strain evidence="1 2">Zn</strain>
    </source>
</reference>
<accession>A0A0C3HPL2</accession>